<dbReference type="RefSeq" id="WP_024828924.1">
    <property type="nucleotide sequence ID" value="NZ_CAJCKR010000038.1"/>
</dbReference>
<protein>
    <submittedName>
        <fullName evidence="5">AraC-like DNA-binding protein</fullName>
    </submittedName>
</protein>
<proteinExistence type="predicted"/>
<dbReference type="InterPro" id="IPR018060">
    <property type="entry name" value="HTH_AraC"/>
</dbReference>
<dbReference type="EMBL" id="JBEPNW010000002">
    <property type="protein sequence ID" value="MET3865981.1"/>
    <property type="molecule type" value="Genomic_DNA"/>
</dbReference>
<dbReference type="Gene3D" id="1.10.10.60">
    <property type="entry name" value="Homeodomain-like"/>
    <property type="match status" value="1"/>
</dbReference>
<keyword evidence="2" id="KW-0804">Transcription</keyword>
<dbReference type="InterPro" id="IPR009057">
    <property type="entry name" value="Homeodomain-like_sf"/>
</dbReference>
<sequence>MHGNATVQRAKAHVAADLGEPGLDPPPLAAAVGMLAYDCGLTDQAHFARRFKDRFDRNPRDDRRAQDGRATGRVRFPAVVLVS</sequence>
<evidence type="ECO:0000313" key="6">
    <source>
        <dbReference type="Proteomes" id="UP001549119"/>
    </source>
</evidence>
<evidence type="ECO:0000256" key="1">
    <source>
        <dbReference type="ARBA" id="ARBA00023015"/>
    </source>
</evidence>
<comment type="caution">
    <text evidence="5">The sequence shown here is derived from an EMBL/GenBank/DDBJ whole genome shotgun (WGS) entry which is preliminary data.</text>
</comment>
<keyword evidence="6" id="KW-1185">Reference proteome</keyword>
<dbReference type="Proteomes" id="UP001549119">
    <property type="component" value="Unassembled WGS sequence"/>
</dbReference>
<organism evidence="5 6">
    <name type="scientific">Methylobacterium radiotolerans</name>
    <dbReference type="NCBI Taxonomy" id="31998"/>
    <lineage>
        <taxon>Bacteria</taxon>
        <taxon>Pseudomonadati</taxon>
        <taxon>Pseudomonadota</taxon>
        <taxon>Alphaproteobacteria</taxon>
        <taxon>Hyphomicrobiales</taxon>
        <taxon>Methylobacteriaceae</taxon>
        <taxon>Methylobacterium</taxon>
    </lineage>
</organism>
<name>A0ABV2NHP8_9HYPH</name>
<feature type="domain" description="HTH araC/xylS-type" evidence="4">
    <location>
        <begin position="31"/>
        <end position="65"/>
    </location>
</feature>
<gene>
    <name evidence="5" type="ORF">ABIC20_003290</name>
</gene>
<accession>A0ABV2NHP8</accession>
<evidence type="ECO:0000313" key="5">
    <source>
        <dbReference type="EMBL" id="MET3865981.1"/>
    </source>
</evidence>
<reference evidence="5 6" key="1">
    <citation type="submission" date="2024-06" db="EMBL/GenBank/DDBJ databases">
        <title>Genomics of switchgrass bacterial isolates.</title>
        <authorList>
            <person name="Shade A."/>
        </authorList>
    </citation>
    <scope>NUCLEOTIDE SEQUENCE [LARGE SCALE GENOMIC DNA]</scope>
    <source>
        <strain evidence="5 6">PvP084</strain>
    </source>
</reference>
<dbReference type="PROSITE" id="PS01124">
    <property type="entry name" value="HTH_ARAC_FAMILY_2"/>
    <property type="match status" value="1"/>
</dbReference>
<keyword evidence="1" id="KW-0805">Transcription regulation</keyword>
<dbReference type="SUPFAM" id="SSF46689">
    <property type="entry name" value="Homeodomain-like"/>
    <property type="match status" value="1"/>
</dbReference>
<evidence type="ECO:0000256" key="2">
    <source>
        <dbReference type="ARBA" id="ARBA00023163"/>
    </source>
</evidence>
<feature type="region of interest" description="Disordered" evidence="3">
    <location>
        <begin position="1"/>
        <end position="23"/>
    </location>
</feature>
<evidence type="ECO:0000259" key="4">
    <source>
        <dbReference type="PROSITE" id="PS01124"/>
    </source>
</evidence>
<evidence type="ECO:0000256" key="3">
    <source>
        <dbReference type="SAM" id="MobiDB-lite"/>
    </source>
</evidence>